<dbReference type="InterPro" id="IPR036465">
    <property type="entry name" value="vWFA_dom_sf"/>
</dbReference>
<reference evidence="4 5" key="1">
    <citation type="submission" date="2016-04" db="EMBL/GenBank/DDBJ databases">
        <authorList>
            <consortium name="Pathogen Informatics"/>
        </authorList>
    </citation>
    <scope>NUCLEOTIDE SEQUENCE [LARGE SCALE GENOMIC DNA]</scope>
    <source>
        <strain evidence="4 5">H044680328</strain>
    </source>
</reference>
<evidence type="ECO:0000313" key="4">
    <source>
        <dbReference type="EMBL" id="SAI70743.1"/>
    </source>
</evidence>
<protein>
    <submittedName>
        <fullName evidence="4">Membrane protein</fullName>
    </submittedName>
</protein>
<dbReference type="AlphaFoldDB" id="A0A157NDT5"/>
<dbReference type="PATRIC" id="fig|123899.6.peg.2405"/>
<dbReference type="eggNOG" id="COG2304">
    <property type="taxonomic scope" value="Bacteria"/>
</dbReference>
<dbReference type="STRING" id="123899.SAMEA3906487_02418"/>
<proteinExistence type="predicted"/>
<name>A0A157NDT5_9BORD</name>
<sequence length="412" mass="44519">MQRFLREPNTDGAAAEQAARAFSDGLALIERHFPPSVAQAYAIARAGADGTLEWWTRQEGKVTPFAALSADQQRELLARYAEHQGQLESLAQTLEARGLSEQAATVRGLRSAPDPARLHSVEGRLLITHWSEPRAPAPVPVVVPRRRWWWWLLALLLLALLLGLLWWWLMRRPVAPVMPPAAPVVHTAPEPVAPPAPEPAPPEPVAEPPPAPKPKPQPKPDPQPGWPTELVFVLDSSAGMARPAGADSPLRQQLARHEIERIVGGLPARTETHLVRYAGKSCAAPVHNGPYKANQRDALLTQLRQTSSVGASALAESLKVAASKVDGRQRDALIFVFAGGPDGCGGDVCATAREIHRSKPRLRINVVDLTGDKSLDACAAKITGGESYNWGARNRDTPGVDLSKEAARMLAP</sequence>
<dbReference type="OrthoDB" id="9148906at2"/>
<dbReference type="Proteomes" id="UP000076825">
    <property type="component" value="Chromosome 1"/>
</dbReference>
<evidence type="ECO:0000256" key="1">
    <source>
        <dbReference type="SAM" id="MobiDB-lite"/>
    </source>
</evidence>
<evidence type="ECO:0000313" key="5">
    <source>
        <dbReference type="Proteomes" id="UP000076825"/>
    </source>
</evidence>
<evidence type="ECO:0000256" key="2">
    <source>
        <dbReference type="SAM" id="Phobius"/>
    </source>
</evidence>
<dbReference type="RefSeq" id="WP_033534173.1">
    <property type="nucleotide sequence ID" value="NZ_CP016340.1"/>
</dbReference>
<gene>
    <name evidence="4" type="ORF">SAMEA3906487_02418</name>
</gene>
<dbReference type="GeneID" id="56591593"/>
<dbReference type="Gene3D" id="3.40.50.410">
    <property type="entry name" value="von Willebrand factor, type A domain"/>
    <property type="match status" value="1"/>
</dbReference>
<evidence type="ECO:0000259" key="3">
    <source>
        <dbReference type="SMART" id="SM00327"/>
    </source>
</evidence>
<feature type="compositionally biased region" description="Pro residues" evidence="1">
    <location>
        <begin position="192"/>
        <end position="225"/>
    </location>
</feature>
<dbReference type="InterPro" id="IPR002035">
    <property type="entry name" value="VWF_A"/>
</dbReference>
<keyword evidence="5" id="KW-1185">Reference proteome</keyword>
<organism evidence="4 5">
    <name type="scientific">Bordetella trematum</name>
    <dbReference type="NCBI Taxonomy" id="123899"/>
    <lineage>
        <taxon>Bacteria</taxon>
        <taxon>Pseudomonadati</taxon>
        <taxon>Pseudomonadota</taxon>
        <taxon>Betaproteobacteria</taxon>
        <taxon>Burkholderiales</taxon>
        <taxon>Alcaligenaceae</taxon>
        <taxon>Bordetella</taxon>
    </lineage>
</organism>
<keyword evidence="2" id="KW-0812">Transmembrane</keyword>
<keyword evidence="2" id="KW-1133">Transmembrane helix</keyword>
<feature type="transmembrane region" description="Helical" evidence="2">
    <location>
        <begin position="148"/>
        <end position="169"/>
    </location>
</feature>
<dbReference type="Pfam" id="PF13519">
    <property type="entry name" value="VWA_2"/>
    <property type="match status" value="1"/>
</dbReference>
<dbReference type="EMBL" id="LT546645">
    <property type="protein sequence ID" value="SAI70743.1"/>
    <property type="molecule type" value="Genomic_DNA"/>
</dbReference>
<accession>A0A157NDT5</accession>
<feature type="domain" description="VWFA" evidence="3">
    <location>
        <begin position="227"/>
        <end position="403"/>
    </location>
</feature>
<keyword evidence="2" id="KW-0472">Membrane</keyword>
<dbReference type="SMART" id="SM00327">
    <property type="entry name" value="VWA"/>
    <property type="match status" value="1"/>
</dbReference>
<feature type="region of interest" description="Disordered" evidence="1">
    <location>
        <begin position="192"/>
        <end position="228"/>
    </location>
</feature>
<dbReference type="KEGG" id="btrm:SAMEA390648702418"/>
<dbReference type="SUPFAM" id="SSF53300">
    <property type="entry name" value="vWA-like"/>
    <property type="match status" value="1"/>
</dbReference>